<accession>A0ABR4CQX8</accession>
<gene>
    <name evidence="11" type="ORF">VTL71DRAFT_11505</name>
</gene>
<dbReference type="PANTHER" id="PTHR33577">
    <property type="entry name" value="STERIGMATOCYSTIN BIOSYNTHESIS PEROXIDASE STCC-RELATED"/>
    <property type="match status" value="1"/>
</dbReference>
<keyword evidence="9" id="KW-0732">Signal</keyword>
<dbReference type="InterPro" id="IPR000028">
    <property type="entry name" value="Chloroperoxidase"/>
</dbReference>
<feature type="chain" id="PRO_5047286730" description="Heme haloperoxidase family profile domain-containing protein" evidence="9">
    <location>
        <begin position="17"/>
        <end position="517"/>
    </location>
</feature>
<evidence type="ECO:0000256" key="8">
    <source>
        <dbReference type="SAM" id="MobiDB-lite"/>
    </source>
</evidence>
<evidence type="ECO:0000256" key="6">
    <source>
        <dbReference type="ARBA" id="ARBA00023004"/>
    </source>
</evidence>
<keyword evidence="12" id="KW-1185">Reference proteome</keyword>
<feature type="region of interest" description="Disordered" evidence="8">
    <location>
        <begin position="494"/>
        <end position="517"/>
    </location>
</feature>
<proteinExistence type="inferred from homology"/>
<evidence type="ECO:0000256" key="2">
    <source>
        <dbReference type="ARBA" id="ARBA00022559"/>
    </source>
</evidence>
<keyword evidence="5" id="KW-0560">Oxidoreductase</keyword>
<dbReference type="InterPro" id="IPR036851">
    <property type="entry name" value="Chloroperoxidase-like_sf"/>
</dbReference>
<name>A0ABR4CQX8_9HELO</name>
<sequence length="517" mass="55920">MRSVIFPLLQASAVLAFPDMARKLAESHALEERIPALLPFPEFPGSPSHALYNKFDAKSQLVSTSGEHAFIAPGPGDIRGPCAGLNAAANHGYLPRDGIATAESINTGLWEAFGLDKTATLFLQTATMFFDGDPLSGRWSIGYHSDKTNSLGVVGDLLGNQTGICAYGHLKTEGDASITRGDWLAPTQNSNCASYPEFAQELIDLAKEMNPETGFITAPVLAKHSSNRKAHSVATNPYYFSPAYAGVAFTFGAHMFANVLLSNHSAEYPRGFLTPEVFEAFFSYTRDANNKLVFTYGHERIPDNWYKRAADDAWTLVDIGISTAQQCASYPANCQVGGNTGTVNSFSGVDLGDISGGLINAATDLQDPEKMMCFISQVIQADVPSFLDNVFNGVALTKILGMIPTVLLPVLAPLGNCPNLPKGKPMLEYAKNYPGAASMMSGKRNPYKISHALCPSTAHLGLKKTRQAVHPNEFFACIFSRSITEICNCQGSEHNYKKSPKQRNTRRETAQSSLPEV</sequence>
<dbReference type="Gene3D" id="1.10.489.10">
    <property type="entry name" value="Chloroperoxidase-like"/>
    <property type="match status" value="1"/>
</dbReference>
<keyword evidence="3" id="KW-0349">Heme</keyword>
<dbReference type="SUPFAM" id="SSF47571">
    <property type="entry name" value="Cloroperoxidase"/>
    <property type="match status" value="1"/>
</dbReference>
<evidence type="ECO:0000256" key="5">
    <source>
        <dbReference type="ARBA" id="ARBA00023002"/>
    </source>
</evidence>
<keyword evidence="2" id="KW-0575">Peroxidase</keyword>
<organism evidence="11 12">
    <name type="scientific">Oculimacula yallundae</name>
    <dbReference type="NCBI Taxonomy" id="86028"/>
    <lineage>
        <taxon>Eukaryota</taxon>
        <taxon>Fungi</taxon>
        <taxon>Dikarya</taxon>
        <taxon>Ascomycota</taxon>
        <taxon>Pezizomycotina</taxon>
        <taxon>Leotiomycetes</taxon>
        <taxon>Helotiales</taxon>
        <taxon>Ploettnerulaceae</taxon>
        <taxon>Oculimacula</taxon>
    </lineage>
</organism>
<dbReference type="EMBL" id="JAZHXI010000004">
    <property type="protein sequence ID" value="KAL2072162.1"/>
    <property type="molecule type" value="Genomic_DNA"/>
</dbReference>
<comment type="similarity">
    <text evidence="7">Belongs to the chloroperoxidase family.</text>
</comment>
<evidence type="ECO:0000256" key="3">
    <source>
        <dbReference type="ARBA" id="ARBA00022617"/>
    </source>
</evidence>
<comment type="cofactor">
    <cofactor evidence="1">
        <name>heme b</name>
        <dbReference type="ChEBI" id="CHEBI:60344"/>
    </cofactor>
</comment>
<keyword evidence="6" id="KW-0408">Iron</keyword>
<feature type="signal peptide" evidence="9">
    <location>
        <begin position="1"/>
        <end position="16"/>
    </location>
</feature>
<dbReference type="Pfam" id="PF01328">
    <property type="entry name" value="Peroxidase_2"/>
    <property type="match status" value="1"/>
</dbReference>
<keyword evidence="4" id="KW-0479">Metal-binding</keyword>
<comment type="caution">
    <text evidence="11">The sequence shown here is derived from an EMBL/GenBank/DDBJ whole genome shotgun (WGS) entry which is preliminary data.</text>
</comment>
<feature type="domain" description="Heme haloperoxidase family profile" evidence="10">
    <location>
        <begin position="66"/>
        <end position="321"/>
    </location>
</feature>
<dbReference type="PROSITE" id="PS51405">
    <property type="entry name" value="HEME_HALOPEROXIDASE"/>
    <property type="match status" value="1"/>
</dbReference>
<protein>
    <recommendedName>
        <fullName evidence="10">Heme haloperoxidase family profile domain-containing protein</fullName>
    </recommendedName>
</protein>
<evidence type="ECO:0000256" key="4">
    <source>
        <dbReference type="ARBA" id="ARBA00022723"/>
    </source>
</evidence>
<evidence type="ECO:0000313" key="12">
    <source>
        <dbReference type="Proteomes" id="UP001595075"/>
    </source>
</evidence>
<dbReference type="Proteomes" id="UP001595075">
    <property type="component" value="Unassembled WGS sequence"/>
</dbReference>
<dbReference type="PANTHER" id="PTHR33577:SF1">
    <property type="entry name" value="HEME HALOPEROXIDASE FAMILY PROFILE DOMAIN-CONTAINING PROTEIN"/>
    <property type="match status" value="1"/>
</dbReference>
<evidence type="ECO:0000259" key="10">
    <source>
        <dbReference type="PROSITE" id="PS51405"/>
    </source>
</evidence>
<evidence type="ECO:0000256" key="1">
    <source>
        <dbReference type="ARBA" id="ARBA00001970"/>
    </source>
</evidence>
<evidence type="ECO:0000256" key="9">
    <source>
        <dbReference type="SAM" id="SignalP"/>
    </source>
</evidence>
<evidence type="ECO:0000256" key="7">
    <source>
        <dbReference type="ARBA" id="ARBA00025795"/>
    </source>
</evidence>
<reference evidence="11 12" key="1">
    <citation type="journal article" date="2024" name="Commun. Biol.">
        <title>Comparative genomic analysis of thermophilic fungi reveals convergent evolutionary adaptations and gene losses.</title>
        <authorList>
            <person name="Steindorff A.S."/>
            <person name="Aguilar-Pontes M.V."/>
            <person name="Robinson A.J."/>
            <person name="Andreopoulos B."/>
            <person name="LaButti K."/>
            <person name="Kuo A."/>
            <person name="Mondo S."/>
            <person name="Riley R."/>
            <person name="Otillar R."/>
            <person name="Haridas S."/>
            <person name="Lipzen A."/>
            <person name="Grimwood J."/>
            <person name="Schmutz J."/>
            <person name="Clum A."/>
            <person name="Reid I.D."/>
            <person name="Moisan M.C."/>
            <person name="Butler G."/>
            <person name="Nguyen T.T.M."/>
            <person name="Dewar K."/>
            <person name="Conant G."/>
            <person name="Drula E."/>
            <person name="Henrissat B."/>
            <person name="Hansel C."/>
            <person name="Singer S."/>
            <person name="Hutchinson M.I."/>
            <person name="de Vries R.P."/>
            <person name="Natvig D.O."/>
            <person name="Powell A.J."/>
            <person name="Tsang A."/>
            <person name="Grigoriev I.V."/>
        </authorList>
    </citation>
    <scope>NUCLEOTIDE SEQUENCE [LARGE SCALE GENOMIC DNA]</scope>
    <source>
        <strain evidence="11 12">CBS 494.80</strain>
    </source>
</reference>
<evidence type="ECO:0000313" key="11">
    <source>
        <dbReference type="EMBL" id="KAL2072162.1"/>
    </source>
</evidence>